<comment type="subcellular location">
    <subcellularLocation>
        <location evidence="1">Endoplasmic reticulum membrane</location>
        <topology evidence="1">Multi-pass membrane protein</topology>
    </subcellularLocation>
</comment>
<dbReference type="InterPro" id="IPR002591">
    <property type="entry name" value="Phosphodiest/P_Trfase"/>
</dbReference>
<feature type="transmembrane region" description="Helical" evidence="11">
    <location>
        <begin position="1004"/>
        <end position="1023"/>
    </location>
</feature>
<evidence type="ECO:0000313" key="12">
    <source>
        <dbReference type="Proteomes" id="UP000492821"/>
    </source>
</evidence>
<keyword evidence="5" id="KW-0808">Transferase</keyword>
<evidence type="ECO:0000256" key="2">
    <source>
        <dbReference type="ARBA" id="ARBA00004687"/>
    </source>
</evidence>
<evidence type="ECO:0000256" key="3">
    <source>
        <dbReference type="ARBA" id="ARBA00008695"/>
    </source>
</evidence>
<dbReference type="PANTHER" id="PTHR23071:SF1">
    <property type="entry name" value="GPI ETHANOLAMINE PHOSPHATE TRANSFERASE 3"/>
    <property type="match status" value="1"/>
</dbReference>
<protein>
    <submittedName>
        <fullName evidence="13">GPI ethanolamine phosphate transferase 3</fullName>
    </submittedName>
</protein>
<evidence type="ECO:0000256" key="5">
    <source>
        <dbReference type="ARBA" id="ARBA00022679"/>
    </source>
</evidence>
<feature type="transmembrane region" description="Helical" evidence="11">
    <location>
        <begin position="840"/>
        <end position="860"/>
    </location>
</feature>
<keyword evidence="10" id="KW-0325">Glycoprotein</keyword>
<comment type="pathway">
    <text evidence="2">Glycolipid biosynthesis; glycosylphosphatidylinositol-anchor biosynthesis.</text>
</comment>
<reference evidence="12" key="1">
    <citation type="journal article" date="2013" name="Genetics">
        <title>The draft genome and transcriptome of Panagrellus redivivus are shaped by the harsh demands of a free-living lifestyle.</title>
        <authorList>
            <person name="Srinivasan J."/>
            <person name="Dillman A.R."/>
            <person name="Macchietto M.G."/>
            <person name="Heikkinen L."/>
            <person name="Lakso M."/>
            <person name="Fracchia K.M."/>
            <person name="Antoshechkin I."/>
            <person name="Mortazavi A."/>
            <person name="Wong G."/>
            <person name="Sternberg P.W."/>
        </authorList>
    </citation>
    <scope>NUCLEOTIDE SEQUENCE [LARGE SCALE GENOMIC DNA]</scope>
    <source>
        <strain evidence="12">MT8872</strain>
    </source>
</reference>
<feature type="transmembrane region" description="Helical" evidence="11">
    <location>
        <begin position="663"/>
        <end position="685"/>
    </location>
</feature>
<dbReference type="PANTHER" id="PTHR23071">
    <property type="entry name" value="PHOSPHATIDYLINOSITOL GLYCAN"/>
    <property type="match status" value="1"/>
</dbReference>
<dbReference type="UniPathway" id="UPA00196"/>
<evidence type="ECO:0000256" key="11">
    <source>
        <dbReference type="SAM" id="Phobius"/>
    </source>
</evidence>
<feature type="transmembrane region" description="Helical" evidence="11">
    <location>
        <begin position="601"/>
        <end position="620"/>
    </location>
</feature>
<name>A0A7E4UNJ5_PANRE</name>
<keyword evidence="4" id="KW-0337">GPI-anchor biosynthesis</keyword>
<keyword evidence="9 11" id="KW-0472">Membrane</keyword>
<feature type="transmembrane region" description="Helical" evidence="11">
    <location>
        <begin position="632"/>
        <end position="651"/>
    </location>
</feature>
<evidence type="ECO:0000256" key="4">
    <source>
        <dbReference type="ARBA" id="ARBA00022502"/>
    </source>
</evidence>
<evidence type="ECO:0000256" key="10">
    <source>
        <dbReference type="ARBA" id="ARBA00023180"/>
    </source>
</evidence>
<keyword evidence="12" id="KW-1185">Reference proteome</keyword>
<feature type="transmembrane region" description="Helical" evidence="11">
    <location>
        <begin position="406"/>
        <end position="427"/>
    </location>
</feature>
<dbReference type="GO" id="GO:0005789">
    <property type="term" value="C:endoplasmic reticulum membrane"/>
    <property type="evidence" value="ECO:0007669"/>
    <property type="project" value="UniProtKB-SubCell"/>
</dbReference>
<feature type="transmembrane region" description="Helical" evidence="11">
    <location>
        <begin position="439"/>
        <end position="458"/>
    </location>
</feature>
<keyword evidence="7" id="KW-0256">Endoplasmic reticulum</keyword>
<dbReference type="WBParaSite" id="Pan_g10905.t1">
    <property type="protein sequence ID" value="Pan_g10905.t1"/>
    <property type="gene ID" value="Pan_g10905"/>
</dbReference>
<evidence type="ECO:0000256" key="8">
    <source>
        <dbReference type="ARBA" id="ARBA00022989"/>
    </source>
</evidence>
<comment type="similarity">
    <text evidence="3">Belongs to the PIGG/PIGN/PIGO family. PIGO subfamily.</text>
</comment>
<feature type="transmembrane region" description="Helical" evidence="11">
    <location>
        <begin position="464"/>
        <end position="487"/>
    </location>
</feature>
<dbReference type="Proteomes" id="UP000492821">
    <property type="component" value="Unassembled WGS sequence"/>
</dbReference>
<evidence type="ECO:0000256" key="9">
    <source>
        <dbReference type="ARBA" id="ARBA00023136"/>
    </source>
</evidence>
<accession>A0A7E4UNJ5</accession>
<feature type="transmembrane region" description="Helical" evidence="11">
    <location>
        <begin position="554"/>
        <end position="572"/>
    </location>
</feature>
<dbReference type="InterPro" id="IPR037675">
    <property type="entry name" value="PIG-O_N"/>
</dbReference>
<dbReference type="CDD" id="cd16023">
    <property type="entry name" value="GPI_EPT_3"/>
    <property type="match status" value="1"/>
</dbReference>
<evidence type="ECO:0000256" key="6">
    <source>
        <dbReference type="ARBA" id="ARBA00022692"/>
    </source>
</evidence>
<proteinExistence type="inferred from homology"/>
<dbReference type="GO" id="GO:0051377">
    <property type="term" value="F:mannose-ethanolamine phosphotransferase activity"/>
    <property type="evidence" value="ECO:0007669"/>
    <property type="project" value="InterPro"/>
</dbReference>
<evidence type="ECO:0000313" key="13">
    <source>
        <dbReference type="WBParaSite" id="Pan_g10905.t1"/>
    </source>
</evidence>
<dbReference type="Pfam" id="PF01663">
    <property type="entry name" value="Phosphodiest"/>
    <property type="match status" value="1"/>
</dbReference>
<dbReference type="InterPro" id="IPR039524">
    <property type="entry name" value="PIGO/GPI13"/>
</dbReference>
<feature type="transmembrane region" description="Helical" evidence="11">
    <location>
        <begin position="524"/>
        <end position="542"/>
    </location>
</feature>
<dbReference type="AlphaFoldDB" id="A0A7E4UNJ5"/>
<feature type="transmembrane region" description="Helical" evidence="11">
    <location>
        <begin position="697"/>
        <end position="720"/>
    </location>
</feature>
<feature type="transmembrane region" description="Helical" evidence="11">
    <location>
        <begin position="807"/>
        <end position="828"/>
    </location>
</feature>
<evidence type="ECO:0000256" key="1">
    <source>
        <dbReference type="ARBA" id="ARBA00004477"/>
    </source>
</evidence>
<organism evidence="12 13">
    <name type="scientific">Panagrellus redivivus</name>
    <name type="common">Microworm</name>
    <dbReference type="NCBI Taxonomy" id="6233"/>
    <lineage>
        <taxon>Eukaryota</taxon>
        <taxon>Metazoa</taxon>
        <taxon>Ecdysozoa</taxon>
        <taxon>Nematoda</taxon>
        <taxon>Chromadorea</taxon>
        <taxon>Rhabditida</taxon>
        <taxon>Tylenchina</taxon>
        <taxon>Panagrolaimomorpha</taxon>
        <taxon>Panagrolaimoidea</taxon>
        <taxon>Panagrolaimidae</taxon>
        <taxon>Panagrellus</taxon>
    </lineage>
</organism>
<feature type="transmembrane region" description="Helical" evidence="11">
    <location>
        <begin position="499"/>
        <end position="518"/>
    </location>
</feature>
<evidence type="ECO:0000256" key="7">
    <source>
        <dbReference type="ARBA" id="ARBA00022824"/>
    </source>
</evidence>
<keyword evidence="8 11" id="KW-1133">Transmembrane helix</keyword>
<dbReference type="SUPFAM" id="SSF53649">
    <property type="entry name" value="Alkaline phosphatase-like"/>
    <property type="match status" value="1"/>
</dbReference>
<dbReference type="GO" id="GO:0006506">
    <property type="term" value="P:GPI anchor biosynthetic process"/>
    <property type="evidence" value="ECO:0007669"/>
    <property type="project" value="UniProtKB-UniPathway"/>
</dbReference>
<sequence>MRALGRLGLIVAALISGLLVFQRGFLLKRTVLRHTSSCDDVIAGADCWIAPSYKKVVWVVIDALRHDFVLPLGAGETVGRAERHYRGHMPKMGRLLNKESGNARLFRFIADAPTTTLQRLKALTTGTLPTFIEAGDNFGGAEILEDNIIDQIRASGRNVTFLGDDTWLSLLPGRFHREFGAPSFDIKDLHSVDDAVDAKLWDELNRDDWTVLIAHCLGVDHAGHRYGPDHEEMAKKLTQMDNMVAKVIATLDEDTLLMVMGDHGMTTEGDHGGDSERETKAALFVYSKRGLPEKAATTVAQVDLVPTLALLLDVPIPFSSLGTVITSLIPSDKLTHALKLVCMQIVRFAQVYTQREPALVTELSWVFREFEARAEADPTASANTIKTVQNVLRTAWTNFDLDVARLGLFAVLEGLLFAAVQLTAILNHVKGHFFGQINFAVWLFRTGVFFLEAALLATPRNPDSLILGLLNVCLIGSILYHAIVVVVQLLSVSIAWWKAIPFGFVVLHALSFTSNSFIVYESSVVRFLLTTVLVVGFGRKVLELRTTRKAPSKTSIALFIGALLAIRFGTVFERCREERLQCESTLFSAVLGSLETPATKLLRVSIGFAVLICLNQFLVSDSKPAAIADPNLRIFTAGSWPVTLCIGLHWLCDAVSASFDIVGLRSAQLVYAYVLVVAIGSSLLLRRQNVIRMTFHAAVLAITMVLGDGLAPSVAMLLFINDVTNSLLRDSTLWHALSKSLLISHGFFALGHTATLAQIPWQAAFVGIPGNFAIQALPASLVIIHLFAAQILIIWRDSGLGRGTEGSLLAFLAFSGCKAFGTVIASLIHRRHLMVFKIFAPKFIFEGIGFIVLCAFYVTYDKHDVEPMAKKSKMAGAPKPCPIFQLALPYQGPGRSLCVRGGADWWKKPLPTGPGRQGYNWVEVPPVCATGPSLPSLSAASPLSLRFFALILLSMAADKDVDSIHPIFRDVCRETQGTWPLALECRIPSRECDLLPRFRCRKSLLRLHCALLLSILAILSGFLKIPSRLPQLCFSVEILYILIADFPLASHLNGTSSLEVPSAGPFSGFQ</sequence>
<dbReference type="InterPro" id="IPR017850">
    <property type="entry name" value="Alkaline_phosphatase_core_sf"/>
</dbReference>
<dbReference type="Gene3D" id="3.40.720.10">
    <property type="entry name" value="Alkaline Phosphatase, subunit A"/>
    <property type="match status" value="1"/>
</dbReference>
<reference evidence="13" key="2">
    <citation type="submission" date="2020-10" db="UniProtKB">
        <authorList>
            <consortium name="WormBaseParasite"/>
        </authorList>
    </citation>
    <scope>IDENTIFICATION</scope>
</reference>
<keyword evidence="6 11" id="KW-0812">Transmembrane</keyword>
<feature type="transmembrane region" description="Helical" evidence="11">
    <location>
        <begin position="772"/>
        <end position="795"/>
    </location>
</feature>